<dbReference type="Gene3D" id="3.40.50.720">
    <property type="entry name" value="NAD(P)-binding Rossmann-like Domain"/>
    <property type="match status" value="1"/>
</dbReference>
<evidence type="ECO:0000259" key="1">
    <source>
        <dbReference type="PROSITE" id="PS51201"/>
    </source>
</evidence>
<dbReference type="Gene3D" id="3.30.70.1450">
    <property type="entry name" value="Regulator of K+ conductance, C-terminal domain"/>
    <property type="match status" value="1"/>
</dbReference>
<organism evidence="2 3">
    <name type="scientific">Emergencia timonensis</name>
    <dbReference type="NCBI Taxonomy" id="1776384"/>
    <lineage>
        <taxon>Bacteria</taxon>
        <taxon>Bacillati</taxon>
        <taxon>Bacillota</taxon>
        <taxon>Clostridia</taxon>
        <taxon>Peptostreptococcales</taxon>
        <taxon>Anaerovoracaceae</taxon>
        <taxon>Emergencia</taxon>
    </lineage>
</organism>
<dbReference type="InterPro" id="IPR003148">
    <property type="entry name" value="RCK_N"/>
</dbReference>
<proteinExistence type="predicted"/>
<dbReference type="STRING" id="1776384.GCA_900086585_00509"/>
<sequence>MRSILIIGLGRFGRHLATSLADLGNELMVIDKNEAVVNKIAPYVTSAQIGDCTDEIVLKDLGVANFDLCFVCISNDLESSLVITMTLKELGAHKVVTKVNQDLHAKFLLQNGADDVIYPERDMAIRTAMKYSAQNAFDYIELSKHYGIFEIAAPKSWIGRSLTEINVRKKYHVNVIAYKCRDQIMPLDKEEYYFSEDQHLIVAGDKKNFHELIAKKL</sequence>
<keyword evidence="3" id="KW-1185">Reference proteome</keyword>
<dbReference type="OrthoDB" id="9776294at2"/>
<dbReference type="SUPFAM" id="SSF116726">
    <property type="entry name" value="TrkA C-terminal domain-like"/>
    <property type="match status" value="1"/>
</dbReference>
<dbReference type="InterPro" id="IPR036291">
    <property type="entry name" value="NAD(P)-bd_dom_sf"/>
</dbReference>
<dbReference type="Pfam" id="PF02080">
    <property type="entry name" value="TrkA_C"/>
    <property type="match status" value="1"/>
</dbReference>
<comment type="caution">
    <text evidence="2">The sequence shown here is derived from an EMBL/GenBank/DDBJ whole genome shotgun (WGS) entry which is preliminary data.</text>
</comment>
<dbReference type="EMBL" id="QRMS01000007">
    <property type="protein sequence ID" value="RHJ84129.1"/>
    <property type="molecule type" value="Genomic_DNA"/>
</dbReference>
<dbReference type="PANTHER" id="PTHR43833">
    <property type="entry name" value="POTASSIUM CHANNEL PROTEIN 2-RELATED-RELATED"/>
    <property type="match status" value="1"/>
</dbReference>
<dbReference type="PANTHER" id="PTHR43833:SF7">
    <property type="entry name" value="KTR SYSTEM POTASSIUM UPTAKE PROTEIN C"/>
    <property type="match status" value="1"/>
</dbReference>
<protein>
    <submittedName>
        <fullName evidence="2">TrkA family potassium uptake protein</fullName>
    </submittedName>
</protein>
<feature type="domain" description="RCK N-terminal" evidence="1">
    <location>
        <begin position="1"/>
        <end position="118"/>
    </location>
</feature>
<dbReference type="SUPFAM" id="SSF51735">
    <property type="entry name" value="NAD(P)-binding Rossmann-fold domains"/>
    <property type="match status" value="1"/>
</dbReference>
<evidence type="ECO:0000313" key="3">
    <source>
        <dbReference type="Proteomes" id="UP000284841"/>
    </source>
</evidence>
<dbReference type="Proteomes" id="UP000284841">
    <property type="component" value="Unassembled WGS sequence"/>
</dbReference>
<name>A0A415DVP6_9FIRM</name>
<dbReference type="PROSITE" id="PS51201">
    <property type="entry name" value="RCK_N"/>
    <property type="match status" value="1"/>
</dbReference>
<gene>
    <name evidence="2" type="ORF">DW099_18200</name>
</gene>
<reference evidence="2 3" key="1">
    <citation type="submission" date="2018-08" db="EMBL/GenBank/DDBJ databases">
        <title>A genome reference for cultivated species of the human gut microbiota.</title>
        <authorList>
            <person name="Zou Y."/>
            <person name="Xue W."/>
            <person name="Luo G."/>
        </authorList>
    </citation>
    <scope>NUCLEOTIDE SEQUENCE [LARGE SCALE GENOMIC DNA]</scope>
    <source>
        <strain evidence="2 3">AM07-24</strain>
    </source>
</reference>
<dbReference type="RefSeq" id="WP_067533430.1">
    <property type="nucleotide sequence ID" value="NZ_AP025567.1"/>
</dbReference>
<dbReference type="GO" id="GO:0008324">
    <property type="term" value="F:monoatomic cation transmembrane transporter activity"/>
    <property type="evidence" value="ECO:0007669"/>
    <property type="project" value="InterPro"/>
</dbReference>
<dbReference type="Pfam" id="PF02254">
    <property type="entry name" value="TrkA_N"/>
    <property type="match status" value="1"/>
</dbReference>
<dbReference type="GeneID" id="83002921"/>
<dbReference type="InterPro" id="IPR050721">
    <property type="entry name" value="Trk_Ktr_HKT_K-transport"/>
</dbReference>
<dbReference type="GO" id="GO:0006813">
    <property type="term" value="P:potassium ion transport"/>
    <property type="evidence" value="ECO:0007669"/>
    <property type="project" value="InterPro"/>
</dbReference>
<dbReference type="AlphaFoldDB" id="A0A415DVP6"/>
<dbReference type="InterPro" id="IPR006037">
    <property type="entry name" value="RCK_C"/>
</dbReference>
<dbReference type="InterPro" id="IPR036721">
    <property type="entry name" value="RCK_C_sf"/>
</dbReference>
<accession>A0A415DVP6</accession>
<evidence type="ECO:0000313" key="2">
    <source>
        <dbReference type="EMBL" id="RHJ84129.1"/>
    </source>
</evidence>